<dbReference type="InterPro" id="IPR007801">
    <property type="entry name" value="MbnB/TglH/ChrH"/>
</dbReference>
<protein>
    <submittedName>
        <fullName evidence="1">DUF692 family protein</fullName>
    </submittedName>
</protein>
<keyword evidence="2" id="KW-1185">Reference proteome</keyword>
<gene>
    <name evidence="1" type="ORF">U0035_06685</name>
</gene>
<name>A0ABZ0W975_9BACT</name>
<proteinExistence type="predicted"/>
<dbReference type="Gene3D" id="3.20.20.150">
    <property type="entry name" value="Divalent-metal-dependent TIM barrel enzymes"/>
    <property type="match status" value="1"/>
</dbReference>
<evidence type="ECO:0000313" key="1">
    <source>
        <dbReference type="EMBL" id="WQD39833.1"/>
    </source>
</evidence>
<dbReference type="PANTHER" id="PTHR42194">
    <property type="entry name" value="UPF0276 PROTEIN HI_1600"/>
    <property type="match status" value="1"/>
</dbReference>
<dbReference type="RefSeq" id="WP_114789236.1">
    <property type="nucleotide sequence ID" value="NZ_CP139960.1"/>
</dbReference>
<organism evidence="1 2">
    <name type="scientific">Niabella yanshanensis</name>
    <dbReference type="NCBI Taxonomy" id="577386"/>
    <lineage>
        <taxon>Bacteria</taxon>
        <taxon>Pseudomonadati</taxon>
        <taxon>Bacteroidota</taxon>
        <taxon>Chitinophagia</taxon>
        <taxon>Chitinophagales</taxon>
        <taxon>Chitinophagaceae</taxon>
        <taxon>Niabella</taxon>
    </lineage>
</organism>
<dbReference type="Proteomes" id="UP001325680">
    <property type="component" value="Chromosome"/>
</dbReference>
<dbReference type="Pfam" id="PF05114">
    <property type="entry name" value="MbnB_TglH_ChrH"/>
    <property type="match status" value="1"/>
</dbReference>
<accession>A0ABZ0W975</accession>
<dbReference type="PANTHER" id="PTHR42194:SF1">
    <property type="entry name" value="UPF0276 PROTEIN HI_1600"/>
    <property type="match status" value="1"/>
</dbReference>
<sequence>MPEIFSSIACNLDNDILAACLPLFESEKVEAIEWAFDTIFSKEVIPAWFTELLQAYSSQGRLIGHGVFFSLFSGNWSKEQENWLLKLKALSKQFRFDHITEHFGFMTGSDFHKGAPLSVPLTASTMRIGIDRLQRIQDACNCPVGLENLAFACSAEEVKRHGSFLLELIESVNGFIILDLHNFYCQSHNFNIPFDTLIKYYPLDKVREIHISGGSWEPVSVQPARTIRRDTHDDAVPETVFGFLEKTLPRCPNLKFVVLEQLGNGLTTPESRLQFQKDFYRMRAIVQSAQKNKKDGSPDPFLPPMGQRVFSTPTEDPLLGLQQQELSDIFENAESVNDAIRLLKRSSLAQSAWKIEYWDEAMLETAINIAQKWKNGFD</sequence>
<evidence type="ECO:0000313" key="2">
    <source>
        <dbReference type="Proteomes" id="UP001325680"/>
    </source>
</evidence>
<dbReference type="EMBL" id="CP139960">
    <property type="protein sequence ID" value="WQD39833.1"/>
    <property type="molecule type" value="Genomic_DNA"/>
</dbReference>
<reference evidence="1 2" key="1">
    <citation type="submission" date="2023-12" db="EMBL/GenBank/DDBJ databases">
        <title>Genome sequencing and assembly of bacterial species from a model synthetic community.</title>
        <authorList>
            <person name="Hogle S.L."/>
        </authorList>
    </citation>
    <scope>NUCLEOTIDE SEQUENCE [LARGE SCALE GENOMIC DNA]</scope>
    <source>
        <strain evidence="1 2">HAMBI_3031</strain>
    </source>
</reference>